<organism evidence="1 2">
    <name type="scientific">Moniliophthora roreri</name>
    <name type="common">Frosty pod rot fungus</name>
    <name type="synonym">Monilia roreri</name>
    <dbReference type="NCBI Taxonomy" id="221103"/>
    <lineage>
        <taxon>Eukaryota</taxon>
        <taxon>Fungi</taxon>
        <taxon>Dikarya</taxon>
        <taxon>Basidiomycota</taxon>
        <taxon>Agaricomycotina</taxon>
        <taxon>Agaricomycetes</taxon>
        <taxon>Agaricomycetidae</taxon>
        <taxon>Agaricales</taxon>
        <taxon>Marasmiineae</taxon>
        <taxon>Marasmiaceae</taxon>
        <taxon>Moniliophthora</taxon>
    </lineage>
</organism>
<evidence type="ECO:0000313" key="2">
    <source>
        <dbReference type="Proteomes" id="UP000054988"/>
    </source>
</evidence>
<dbReference type="Proteomes" id="UP000054988">
    <property type="component" value="Unassembled WGS sequence"/>
</dbReference>
<reference evidence="1 2" key="1">
    <citation type="submission" date="2015-12" db="EMBL/GenBank/DDBJ databases">
        <title>Draft genome sequence of Moniliophthora roreri, the causal agent of frosty pod rot of cacao.</title>
        <authorList>
            <person name="Aime M.C."/>
            <person name="Diaz-Valderrama J.R."/>
            <person name="Kijpornyongpan T."/>
            <person name="Phillips-Mora W."/>
        </authorList>
    </citation>
    <scope>NUCLEOTIDE SEQUENCE [LARGE SCALE GENOMIC DNA]</scope>
    <source>
        <strain evidence="1 2">MCA 2952</strain>
    </source>
</reference>
<accession>A0A0W0FHG8</accession>
<dbReference type="AlphaFoldDB" id="A0A0W0FHG8"/>
<comment type="caution">
    <text evidence="1">The sequence shown here is derived from an EMBL/GenBank/DDBJ whole genome shotgun (WGS) entry which is preliminary data.</text>
</comment>
<name>A0A0W0FHG8_MONRR</name>
<protein>
    <submittedName>
        <fullName evidence="1">Uncharacterized protein</fullName>
    </submittedName>
</protein>
<dbReference type="EMBL" id="LATX01001979">
    <property type="protein sequence ID" value="KTB35785.1"/>
    <property type="molecule type" value="Genomic_DNA"/>
</dbReference>
<gene>
    <name evidence="1" type="ORF">WG66_11627</name>
</gene>
<proteinExistence type="predicted"/>
<sequence length="16" mass="1889">MTQGQVFYLFLIPFNA</sequence>
<evidence type="ECO:0000313" key="1">
    <source>
        <dbReference type="EMBL" id="KTB35785.1"/>
    </source>
</evidence>